<dbReference type="RefSeq" id="WP_193808061.1">
    <property type="nucleotide sequence ID" value="NZ_CP087714.1"/>
</dbReference>
<dbReference type="EMBL" id="CP087714">
    <property type="protein sequence ID" value="XAT64523.1"/>
    <property type="molecule type" value="Genomic_DNA"/>
</dbReference>
<evidence type="ECO:0000256" key="1">
    <source>
        <dbReference type="HAMAP-Rule" id="MF_01406"/>
    </source>
</evidence>
<keyword evidence="3" id="KW-1185">Reference proteome</keyword>
<proteinExistence type="inferred from homology"/>
<dbReference type="PANTHER" id="PTHR43546">
    <property type="entry name" value="UPF0173 METAL-DEPENDENT HYDROLASE MJ1163-RELATED"/>
    <property type="match status" value="1"/>
</dbReference>
<dbReference type="HAMAP" id="MF_01406">
    <property type="entry name" value="UPF0282"/>
    <property type="match status" value="1"/>
</dbReference>
<evidence type="ECO:0000313" key="2">
    <source>
        <dbReference type="EMBL" id="XAT64523.1"/>
    </source>
</evidence>
<dbReference type="NCBIfam" id="NF003287">
    <property type="entry name" value="PRK04286.1-1"/>
    <property type="match status" value="1"/>
</dbReference>
<organism evidence="2 3">
    <name type="scientific">Geoglobus acetivorans</name>
    <dbReference type="NCBI Taxonomy" id="565033"/>
    <lineage>
        <taxon>Archaea</taxon>
        <taxon>Methanobacteriati</taxon>
        <taxon>Methanobacteriota</taxon>
        <taxon>Archaeoglobi</taxon>
        <taxon>Archaeoglobales</taxon>
        <taxon>Archaeoglobaceae</taxon>
        <taxon>Geoglobus</taxon>
    </lineage>
</organism>
<comment type="similarity">
    <text evidence="1">Belongs to the UPF0282 family.</text>
</comment>
<protein>
    <recommendedName>
        <fullName evidence="1">UPF0282 protein LPQ35_03905</fullName>
    </recommendedName>
</protein>
<name>A0ABZ3H4N5_GEOAI</name>
<dbReference type="GeneID" id="90448800"/>
<reference evidence="2 3" key="1">
    <citation type="submission" date="2021-11" db="EMBL/GenBank/DDBJ databases">
        <title>Whole genome of Geoglobus acetivorans.</title>
        <authorList>
            <person name="Liu D."/>
        </authorList>
    </citation>
    <scope>NUCLEOTIDE SEQUENCE [LARGE SCALE GENOMIC DNA]</scope>
    <source>
        <strain evidence="2 3">SBH6</strain>
    </source>
</reference>
<dbReference type="Proteomes" id="UP001492541">
    <property type="component" value="Chromosome"/>
</dbReference>
<dbReference type="InterPro" id="IPR014426">
    <property type="entry name" value="UPF0282_hydrls"/>
</dbReference>
<dbReference type="PIRSF" id="PIRSF004944">
    <property type="entry name" value="UCP004944_hydrls"/>
    <property type="match status" value="1"/>
</dbReference>
<sequence length="284" mass="32471">MKIVPLAFDSMGVRSMATFVKTKDVSITIDPGVALGPRRYGLPPHPLEIQQMDLLWETVKRYVEKSEIVAVTHYHYDHHNPKEPEILKTKRILLKHPEMNINFSQKRRARHFLSLLERDSVGTSDGARLVEGNTIIEFSNAVPHGTDSKLGYVTMVFVDDGSKTFVHTSDVEGASLEEQINWLLKKDAEVVIMDGPMTYMLGYRYSHESLNGSIENLERLMQGNLKVLVIDHHLARDLKWRDNVSEVFDKARDYGVKVLSAAELAGLRENLLEARRRELYEMDI</sequence>
<dbReference type="InterPro" id="IPR036866">
    <property type="entry name" value="RibonucZ/Hydroxyglut_hydro"/>
</dbReference>
<dbReference type="SUPFAM" id="SSF56281">
    <property type="entry name" value="Metallo-hydrolase/oxidoreductase"/>
    <property type="match status" value="1"/>
</dbReference>
<dbReference type="InterPro" id="IPR050114">
    <property type="entry name" value="UPF0173_UPF0282_UlaG_hydrolase"/>
</dbReference>
<gene>
    <name evidence="2" type="ORF">LPQ35_03905</name>
</gene>
<evidence type="ECO:0000313" key="3">
    <source>
        <dbReference type="Proteomes" id="UP001492541"/>
    </source>
</evidence>
<accession>A0ABZ3H4N5</accession>
<dbReference type="PANTHER" id="PTHR43546:SF4">
    <property type="entry name" value="UPF0282 PROTEIN MJ1629"/>
    <property type="match status" value="1"/>
</dbReference>
<dbReference type="Gene3D" id="3.60.15.10">
    <property type="entry name" value="Ribonuclease Z/Hydroxyacylglutathione hydrolase-like"/>
    <property type="match status" value="1"/>
</dbReference>